<feature type="transmembrane region" description="Helical" evidence="3">
    <location>
        <begin position="213"/>
        <end position="238"/>
    </location>
</feature>
<dbReference type="InterPro" id="IPR000873">
    <property type="entry name" value="AMP-dep_synth/lig_dom"/>
</dbReference>
<dbReference type="Pfam" id="PF00501">
    <property type="entry name" value="AMP-binding"/>
    <property type="match status" value="1"/>
</dbReference>
<protein>
    <submittedName>
        <fullName evidence="6 8">Amp dependent CoA ligase</fullName>
    </submittedName>
</protein>
<evidence type="ECO:0000256" key="1">
    <source>
        <dbReference type="ARBA" id="ARBA00006432"/>
    </source>
</evidence>
<comment type="similarity">
    <text evidence="1">Belongs to the ATP-dependent AMP-binding enzyme family.</text>
</comment>
<dbReference type="GeneID" id="54416642"/>
<dbReference type="AlphaFoldDB" id="A0A6G1GCS7"/>
<evidence type="ECO:0000313" key="7">
    <source>
        <dbReference type="Proteomes" id="UP000504638"/>
    </source>
</evidence>
<evidence type="ECO:0000259" key="5">
    <source>
        <dbReference type="Pfam" id="PF13193"/>
    </source>
</evidence>
<accession>A0A6G1GCS7</accession>
<dbReference type="EMBL" id="ML975151">
    <property type="protein sequence ID" value="KAF1815701.1"/>
    <property type="molecule type" value="Genomic_DNA"/>
</dbReference>
<dbReference type="Gene3D" id="3.30.300.30">
    <property type="match status" value="1"/>
</dbReference>
<feature type="domain" description="AMP-binding enzyme C-terminal" evidence="5">
    <location>
        <begin position="430"/>
        <end position="515"/>
    </location>
</feature>
<dbReference type="InterPro" id="IPR045851">
    <property type="entry name" value="AMP-bd_C_sf"/>
</dbReference>
<keyword evidence="7" id="KW-1185">Reference proteome</keyword>
<dbReference type="Proteomes" id="UP000504638">
    <property type="component" value="Unplaced"/>
</dbReference>
<dbReference type="PANTHER" id="PTHR24096">
    <property type="entry name" value="LONG-CHAIN-FATTY-ACID--COA LIGASE"/>
    <property type="match status" value="1"/>
</dbReference>
<dbReference type="Pfam" id="PF13193">
    <property type="entry name" value="AMP-binding_C"/>
    <property type="match status" value="1"/>
</dbReference>
<dbReference type="PANTHER" id="PTHR24096:SF149">
    <property type="entry name" value="AMP-BINDING DOMAIN-CONTAINING PROTEIN-RELATED"/>
    <property type="match status" value="1"/>
</dbReference>
<dbReference type="GO" id="GO:0016405">
    <property type="term" value="F:CoA-ligase activity"/>
    <property type="evidence" value="ECO:0007669"/>
    <property type="project" value="TreeGrafter"/>
</dbReference>
<dbReference type="RefSeq" id="XP_033537332.1">
    <property type="nucleotide sequence ID" value="XM_033676072.1"/>
</dbReference>
<evidence type="ECO:0000259" key="4">
    <source>
        <dbReference type="Pfam" id="PF00501"/>
    </source>
</evidence>
<dbReference type="PROSITE" id="PS00455">
    <property type="entry name" value="AMP_BINDING"/>
    <property type="match status" value="1"/>
</dbReference>
<dbReference type="SUPFAM" id="SSF56801">
    <property type="entry name" value="Acetyl-CoA synthetase-like"/>
    <property type="match status" value="1"/>
</dbReference>
<reference evidence="6 8" key="1">
    <citation type="submission" date="2020-01" db="EMBL/GenBank/DDBJ databases">
        <authorList>
            <consortium name="DOE Joint Genome Institute"/>
            <person name="Haridas S."/>
            <person name="Albert R."/>
            <person name="Binder M."/>
            <person name="Bloem J."/>
            <person name="Labutti K."/>
            <person name="Salamov A."/>
            <person name="Andreopoulos B."/>
            <person name="Baker S.E."/>
            <person name="Barry K."/>
            <person name="Bills G."/>
            <person name="Bluhm B.H."/>
            <person name="Cannon C."/>
            <person name="Castanera R."/>
            <person name="Culley D.E."/>
            <person name="Daum C."/>
            <person name="Ezra D."/>
            <person name="Gonzalez J.B."/>
            <person name="Henrissat B."/>
            <person name="Kuo A."/>
            <person name="Liang C."/>
            <person name="Lipzen A."/>
            <person name="Lutzoni F."/>
            <person name="Magnuson J."/>
            <person name="Mondo S."/>
            <person name="Nolan M."/>
            <person name="Ohm R."/>
            <person name="Pangilinan J."/>
            <person name="Park H.-J."/>
            <person name="Ramirez L."/>
            <person name="Alfaro M."/>
            <person name="Sun H."/>
            <person name="Tritt A."/>
            <person name="Yoshinaga Y."/>
            <person name="Zwiers L.-H."/>
            <person name="Turgeon B.G."/>
            <person name="Goodwin S.B."/>
            <person name="Spatafora J.W."/>
            <person name="Crous P.W."/>
            <person name="Grigoriev I.V."/>
        </authorList>
    </citation>
    <scope>NUCLEOTIDE SEQUENCE</scope>
    <source>
        <strain evidence="6 8">CBS 781.70</strain>
    </source>
</reference>
<evidence type="ECO:0000313" key="8">
    <source>
        <dbReference type="RefSeq" id="XP_033537332.1"/>
    </source>
</evidence>
<keyword evidence="3" id="KW-0812">Transmembrane</keyword>
<name>A0A6G1GCS7_9PEZI</name>
<dbReference type="InterPro" id="IPR025110">
    <property type="entry name" value="AMP-bd_C"/>
</dbReference>
<keyword evidence="3" id="KW-1133">Transmembrane helix</keyword>
<evidence type="ECO:0000313" key="6">
    <source>
        <dbReference type="EMBL" id="KAF1815701.1"/>
    </source>
</evidence>
<dbReference type="Gene3D" id="3.40.50.12780">
    <property type="entry name" value="N-terminal domain of ligase-like"/>
    <property type="match status" value="1"/>
</dbReference>
<proteinExistence type="inferred from homology"/>
<organism evidence="6">
    <name type="scientific">Eremomyces bilateralis CBS 781.70</name>
    <dbReference type="NCBI Taxonomy" id="1392243"/>
    <lineage>
        <taxon>Eukaryota</taxon>
        <taxon>Fungi</taxon>
        <taxon>Dikarya</taxon>
        <taxon>Ascomycota</taxon>
        <taxon>Pezizomycotina</taxon>
        <taxon>Dothideomycetes</taxon>
        <taxon>Dothideomycetes incertae sedis</taxon>
        <taxon>Eremomycetales</taxon>
        <taxon>Eremomycetaceae</taxon>
        <taxon>Eremomyces</taxon>
    </lineage>
</organism>
<evidence type="ECO:0000256" key="3">
    <source>
        <dbReference type="SAM" id="Phobius"/>
    </source>
</evidence>
<gene>
    <name evidence="6 8" type="ORF">P152DRAFT_391003</name>
</gene>
<dbReference type="OrthoDB" id="1898221at2759"/>
<feature type="domain" description="AMP-dependent synthetase/ligase" evidence="4">
    <location>
        <begin position="20"/>
        <end position="378"/>
    </location>
</feature>
<dbReference type="InterPro" id="IPR042099">
    <property type="entry name" value="ANL_N_sf"/>
</dbReference>
<evidence type="ECO:0000256" key="2">
    <source>
        <dbReference type="ARBA" id="ARBA00022598"/>
    </source>
</evidence>
<reference evidence="8" key="3">
    <citation type="submission" date="2025-04" db="UniProtKB">
        <authorList>
            <consortium name="RefSeq"/>
        </authorList>
    </citation>
    <scope>IDENTIFICATION</scope>
    <source>
        <strain evidence="8">CBS 781.70</strain>
    </source>
</reference>
<keyword evidence="3" id="KW-0472">Membrane</keyword>
<sequence length="533" mass="58187">MLRYNPDDVASDKLVHLDTISGKSLTYGGLRKRAAHCAWGLRNKLGLQVQQIMLVFAPNCTDFVLLAHAIWWSGAVLSPLNTASTVKDIEHVLNLVGPTHIAVAPPFVEKVIEAIRGSKLAGSRAPTLCTLLERHGDLPLFPEDVEGTSSAESLPPWDLDGMSSKEAVSSVCFSSGTTGLIKGVKLSHYSQIMNMIQLRVSMPTRIHSGMREVFFPPFGHIYGVAIIMLTGMWVGAFFCTMPSFDLPTYCALMQRHRATDMHIVPPVALLLTTSPIAQSHDLSSVRNIMVTAAPLKPALQTKLLTRFPDADIYQGYGMTETCPALTSQHHLTATNIGSVGKLVTMTEARLVDPSTGVDVRDGEEGEMWVKGPQVMMGYINDAAATRAAFSDDGWLRTGDILRRDGNGDYWVTDRLKEMVKYKGFQVAPSELEDLLLGHPDVVDAAVCGVYVEAEATEVPVAYVSLVEGKAGVVGEERRRVLEGIRGWLDGRVGGYKRLRGGVHHLQELPKTPSGKILRRELPAKVKAARMAKL</sequence>
<reference evidence="8" key="2">
    <citation type="submission" date="2020-04" db="EMBL/GenBank/DDBJ databases">
        <authorList>
            <consortium name="NCBI Genome Project"/>
        </authorList>
    </citation>
    <scope>NUCLEOTIDE SEQUENCE</scope>
    <source>
        <strain evidence="8">CBS 781.70</strain>
    </source>
</reference>
<keyword evidence="2 6" id="KW-0436">Ligase</keyword>
<dbReference type="InterPro" id="IPR020845">
    <property type="entry name" value="AMP-binding_CS"/>
</dbReference>